<evidence type="ECO:0008006" key="4">
    <source>
        <dbReference type="Google" id="ProtNLM"/>
    </source>
</evidence>
<evidence type="ECO:0000313" key="3">
    <source>
        <dbReference type="Proteomes" id="UP001642484"/>
    </source>
</evidence>
<proteinExistence type="predicted"/>
<protein>
    <recommendedName>
        <fullName evidence="4">Pentatricopeptide repeat-containing protein, chloroplastic</fullName>
    </recommendedName>
</protein>
<dbReference type="InterPro" id="IPR011990">
    <property type="entry name" value="TPR-like_helical_dom_sf"/>
</dbReference>
<organism evidence="2 3">
    <name type="scientific">Durusdinium trenchii</name>
    <dbReference type="NCBI Taxonomy" id="1381693"/>
    <lineage>
        <taxon>Eukaryota</taxon>
        <taxon>Sar</taxon>
        <taxon>Alveolata</taxon>
        <taxon>Dinophyceae</taxon>
        <taxon>Suessiales</taxon>
        <taxon>Symbiodiniaceae</taxon>
        <taxon>Durusdinium</taxon>
    </lineage>
</organism>
<dbReference type="EMBL" id="CAXAMN010025851">
    <property type="protein sequence ID" value="CAK9098709.1"/>
    <property type="molecule type" value="Genomic_DNA"/>
</dbReference>
<sequence>MMECNIEPDGVTLEVFARTVGEVQWEQALTASSLSPRILASALSGRQQTAWQFAAASLVAMAAQSDVTNCCTTLALCAEPHWPLALELLMSKHVDTAACTAAMSPEAAFGILDLLQQRGLQPSCATATAATSALVRKTFWHSAAVLLARIQGSLVVPNLAVLNAQLKAAEIRSAWAVALEQLKWIVRCRFSPDDITWCSSVAACANAALWADASNLLRQMQQLQLEVPLFTTTAASAAAAGAAWPRAMALGTNGALAARSICWDRALTLASQSESSEHDRQMAINSAVAACAAGRWPWARHLLRHTDVDAVGLSAALSAGPWKAALAMLQVAATVDQVCFSVAIATCARGEEEVGGVERVVPGAAQFAVDAWGGVLMRGHAVRVRLIQAFALELRRGRTGDRKVVRSLAETAGPESHTIALKLLWECLQKLMAIWESSCLGGKGDYQKALPKAQEWGRAAATFFATMKLDFCFQALVSFSMKLKKTLTDIPRFLCADSVCNQFEHLISLWRSHAAIVTDLAIQDAYENRWRRSEWTPSDLRLRSPNEGPARRQMELGLLERRHRAGAHGPERQQGIDAWFGLAGSCMSDSGWEVAARTENKAALSHRSSPWGGHLLKFEFFNLFIENAPPNPSDLLVRPEVRGTFDDSPSDTSRETYAPGDALVQRSSTLWIFRLASVLFGHSSGPSERPSTKKRERNSFFYDPKPIPARHQLRRDFPEPKDCSYAAFQDYHGVGQEGILIARNLGQQNRFRVVLVFSTPEDKWPYWAAPFFHWLTDTLHKAALRFLNRPLVQQMRAIDANLYMVLGMRSFNRGPPLLPEKEDSSESISISNKSGDVTHWTRLKRKFRMTEYLHSFMAALGYDLKTYQSLEGRTLVNYQCVVLRKDWETHRAAFVEAFSLQKAAYRRANGGTTAPSLVEDARANFISEGSNASDSPSPMIVKTVVRKTFLELEEEELEKFSEIPLRRSKSDSFGDGWTSILSEGLQK</sequence>
<name>A0ABP0REP1_9DINO</name>
<dbReference type="Gene3D" id="1.25.40.10">
    <property type="entry name" value="Tetratricopeptide repeat domain"/>
    <property type="match status" value="1"/>
</dbReference>
<accession>A0ABP0REP1</accession>
<evidence type="ECO:0000313" key="2">
    <source>
        <dbReference type="EMBL" id="CAK9098709.1"/>
    </source>
</evidence>
<evidence type="ECO:0000256" key="1">
    <source>
        <dbReference type="SAM" id="MobiDB-lite"/>
    </source>
</evidence>
<comment type="caution">
    <text evidence="2">The sequence shown here is derived from an EMBL/GenBank/DDBJ whole genome shotgun (WGS) entry which is preliminary data.</text>
</comment>
<reference evidence="2 3" key="1">
    <citation type="submission" date="2024-02" db="EMBL/GenBank/DDBJ databases">
        <authorList>
            <person name="Chen Y."/>
            <person name="Shah S."/>
            <person name="Dougan E. K."/>
            <person name="Thang M."/>
            <person name="Chan C."/>
        </authorList>
    </citation>
    <scope>NUCLEOTIDE SEQUENCE [LARGE SCALE GENOMIC DNA]</scope>
</reference>
<gene>
    <name evidence="2" type="ORF">CCMP2556_LOCUS46751</name>
</gene>
<keyword evidence="3" id="KW-1185">Reference proteome</keyword>
<feature type="region of interest" description="Disordered" evidence="1">
    <location>
        <begin position="967"/>
        <end position="987"/>
    </location>
</feature>
<dbReference type="Proteomes" id="UP001642484">
    <property type="component" value="Unassembled WGS sequence"/>
</dbReference>